<evidence type="ECO:0000256" key="5">
    <source>
        <dbReference type="ARBA" id="ARBA00022679"/>
    </source>
</evidence>
<dbReference type="EC" id="2.3.1.35" evidence="10"/>
<evidence type="ECO:0000256" key="8">
    <source>
        <dbReference type="ARBA" id="ARBA00023315"/>
    </source>
</evidence>
<evidence type="ECO:0000256" key="3">
    <source>
        <dbReference type="ARBA" id="ARBA00022571"/>
    </source>
</evidence>
<evidence type="ECO:0000256" key="7">
    <source>
        <dbReference type="ARBA" id="ARBA00023268"/>
    </source>
</evidence>
<evidence type="ECO:0000313" key="12">
    <source>
        <dbReference type="Proteomes" id="UP000190625"/>
    </source>
</evidence>
<feature type="chain" id="PRO_5023264214" description="Arginine biosynthesis bifunctional protein ArgJ beta chain" evidence="10">
    <location>
        <begin position="195"/>
        <end position="408"/>
    </location>
</feature>
<evidence type="ECO:0000256" key="1">
    <source>
        <dbReference type="ARBA" id="ARBA00006774"/>
    </source>
</evidence>
<dbReference type="Gene3D" id="3.10.20.340">
    <property type="entry name" value="ArgJ beta chain, C-terminal domain"/>
    <property type="match status" value="1"/>
</dbReference>
<dbReference type="PANTHER" id="PTHR23100:SF0">
    <property type="entry name" value="ARGININE BIOSYNTHESIS BIFUNCTIONAL PROTEIN ARGJ, MITOCHONDRIAL"/>
    <property type="match status" value="1"/>
</dbReference>
<dbReference type="GO" id="GO:0005737">
    <property type="term" value="C:cytoplasm"/>
    <property type="evidence" value="ECO:0007669"/>
    <property type="project" value="UniProtKB-SubCell"/>
</dbReference>
<dbReference type="GO" id="GO:0004358">
    <property type="term" value="F:L-glutamate N-acetyltransferase activity, acting on acetyl-L-ornithine as donor"/>
    <property type="evidence" value="ECO:0007669"/>
    <property type="project" value="UniProtKB-UniRule"/>
</dbReference>
<dbReference type="Gene3D" id="3.60.70.12">
    <property type="entry name" value="L-amino peptidase D-ALA esterase/amidase"/>
    <property type="match status" value="1"/>
</dbReference>
<comment type="function">
    <text evidence="10">Catalyzes two activities which are involved in the cyclic version of arginine biosynthesis: the synthesis of N-acetylglutamate from glutamate and acetyl-CoA as the acetyl donor, and of ornithine by transacetylation between N(2)-acetylornithine and glutamate.</text>
</comment>
<organism evidence="11 12">
    <name type="scientific">Selenihalanaerobacter shriftii</name>
    <dbReference type="NCBI Taxonomy" id="142842"/>
    <lineage>
        <taxon>Bacteria</taxon>
        <taxon>Bacillati</taxon>
        <taxon>Bacillota</taxon>
        <taxon>Clostridia</taxon>
        <taxon>Halanaerobiales</taxon>
        <taxon>Halobacteroidaceae</taxon>
        <taxon>Selenihalanaerobacter</taxon>
    </lineage>
</organism>
<dbReference type="OrthoDB" id="9804242at2"/>
<dbReference type="Proteomes" id="UP000190625">
    <property type="component" value="Unassembled WGS sequence"/>
</dbReference>
<evidence type="ECO:0000256" key="6">
    <source>
        <dbReference type="ARBA" id="ARBA00022813"/>
    </source>
</evidence>
<feature type="binding site" evidence="10">
    <location>
        <position position="281"/>
    </location>
    <ligand>
        <name>substrate</name>
    </ligand>
</feature>
<feature type="site" description="Involved in the stabilization of negative charge on the oxyanion by the formation of the oxyanion hole" evidence="10">
    <location>
        <position position="122"/>
    </location>
</feature>
<dbReference type="NCBIfam" id="TIGR00120">
    <property type="entry name" value="ArgJ"/>
    <property type="match status" value="1"/>
</dbReference>
<evidence type="ECO:0000313" key="11">
    <source>
        <dbReference type="EMBL" id="SJZ31455.1"/>
    </source>
</evidence>
<comment type="subcellular location">
    <subcellularLocation>
        <location evidence="10">Cytoplasm</location>
    </subcellularLocation>
</comment>
<feature type="binding site" evidence="10">
    <location>
        <position position="408"/>
    </location>
    <ligand>
        <name>substrate</name>
    </ligand>
</feature>
<comment type="catalytic activity">
    <reaction evidence="9 10">
        <text>N(2)-acetyl-L-ornithine + L-glutamate = N-acetyl-L-glutamate + L-ornithine</text>
        <dbReference type="Rhea" id="RHEA:15349"/>
        <dbReference type="ChEBI" id="CHEBI:29985"/>
        <dbReference type="ChEBI" id="CHEBI:44337"/>
        <dbReference type="ChEBI" id="CHEBI:46911"/>
        <dbReference type="ChEBI" id="CHEBI:57805"/>
        <dbReference type="EC" id="2.3.1.35"/>
    </reaction>
</comment>
<feature type="site" description="Involved in the stabilization of negative charge on the oxyanion by the formation of the oxyanion hole" evidence="10">
    <location>
        <position position="121"/>
    </location>
</feature>
<protein>
    <recommendedName>
        <fullName evidence="10">Arginine biosynthesis bifunctional protein ArgJ</fullName>
    </recommendedName>
    <domain>
        <recommendedName>
            <fullName evidence="10">Glutamate N-acetyltransferase</fullName>
            <ecNumber evidence="10">2.3.1.35</ecNumber>
        </recommendedName>
        <alternativeName>
            <fullName evidence="10">Ornithine acetyltransferase</fullName>
            <shortName evidence="10">OATase</shortName>
        </alternativeName>
        <alternativeName>
            <fullName evidence="10">Ornithine transacetylase</fullName>
        </alternativeName>
    </domain>
    <domain>
        <recommendedName>
            <fullName evidence="10">Amino-acid acetyltransferase</fullName>
            <ecNumber evidence="10">2.3.1.1</ecNumber>
        </recommendedName>
        <alternativeName>
            <fullName evidence="10">N-acetylglutamate synthase</fullName>
            <shortName evidence="10">AGSase</shortName>
        </alternativeName>
    </domain>
    <component>
        <recommendedName>
            <fullName evidence="10">Arginine biosynthesis bifunctional protein ArgJ alpha chain</fullName>
        </recommendedName>
    </component>
    <component>
        <recommendedName>
            <fullName evidence="10">Arginine biosynthesis bifunctional protein ArgJ beta chain</fullName>
        </recommendedName>
    </component>
</protein>
<comment type="subunit">
    <text evidence="2 10">Heterotetramer of two alpha and two beta chains.</text>
</comment>
<dbReference type="FunFam" id="3.10.20.340:FF:000001">
    <property type="entry name" value="Arginine biosynthesis bifunctional protein ArgJ, chloroplastic"/>
    <property type="match status" value="1"/>
</dbReference>
<dbReference type="AlphaFoldDB" id="A0A1T4JN54"/>
<dbReference type="STRING" id="142842.SAMN02745118_00226"/>
<dbReference type="GO" id="GO:0006526">
    <property type="term" value="P:L-arginine biosynthetic process"/>
    <property type="evidence" value="ECO:0007669"/>
    <property type="project" value="UniProtKB-UniRule"/>
</dbReference>
<evidence type="ECO:0000256" key="10">
    <source>
        <dbReference type="HAMAP-Rule" id="MF_01106"/>
    </source>
</evidence>
<dbReference type="InterPro" id="IPR042195">
    <property type="entry name" value="ArgJ_beta_C"/>
</dbReference>
<comment type="similarity">
    <text evidence="1 10">Belongs to the ArgJ family.</text>
</comment>
<feature type="binding site" evidence="10">
    <location>
        <position position="184"/>
    </location>
    <ligand>
        <name>substrate</name>
    </ligand>
</feature>
<feature type="binding site" evidence="10">
    <location>
        <position position="195"/>
    </location>
    <ligand>
        <name>substrate</name>
    </ligand>
</feature>
<keyword evidence="8 10" id="KW-0012">Acyltransferase</keyword>
<comment type="pathway">
    <text evidence="10">Amino-acid biosynthesis; L-arginine biosynthesis; L-ornithine and N-acetyl-L-glutamate from L-glutamate and N(2)-acetyl-L-ornithine (cyclic): step 1/1.</text>
</comment>
<comment type="catalytic activity">
    <reaction evidence="10">
        <text>L-glutamate + acetyl-CoA = N-acetyl-L-glutamate + CoA + H(+)</text>
        <dbReference type="Rhea" id="RHEA:24292"/>
        <dbReference type="ChEBI" id="CHEBI:15378"/>
        <dbReference type="ChEBI" id="CHEBI:29985"/>
        <dbReference type="ChEBI" id="CHEBI:44337"/>
        <dbReference type="ChEBI" id="CHEBI:57287"/>
        <dbReference type="ChEBI" id="CHEBI:57288"/>
        <dbReference type="EC" id="2.3.1.1"/>
    </reaction>
</comment>
<reference evidence="12" key="1">
    <citation type="submission" date="2017-02" db="EMBL/GenBank/DDBJ databases">
        <authorList>
            <person name="Varghese N."/>
            <person name="Submissions S."/>
        </authorList>
    </citation>
    <scope>NUCLEOTIDE SEQUENCE [LARGE SCALE GENOMIC DNA]</scope>
    <source>
        <strain evidence="12">ATCC BAA-73</strain>
    </source>
</reference>
<proteinExistence type="inferred from homology"/>
<dbReference type="UniPathway" id="UPA00068">
    <property type="reaction ID" value="UER00106"/>
</dbReference>
<dbReference type="GO" id="GO:0004042">
    <property type="term" value="F:L-glutamate N-acetyltransferase activity"/>
    <property type="evidence" value="ECO:0007669"/>
    <property type="project" value="UniProtKB-UniRule"/>
</dbReference>
<dbReference type="RefSeq" id="WP_078808753.1">
    <property type="nucleotide sequence ID" value="NZ_FUWM01000003.1"/>
</dbReference>
<dbReference type="FunFam" id="3.60.70.12:FF:000001">
    <property type="entry name" value="Arginine biosynthesis bifunctional protein ArgJ, chloroplastic"/>
    <property type="match status" value="1"/>
</dbReference>
<evidence type="ECO:0000256" key="4">
    <source>
        <dbReference type="ARBA" id="ARBA00022605"/>
    </source>
</evidence>
<keyword evidence="3 10" id="KW-0055">Arginine biosynthesis</keyword>
<dbReference type="Pfam" id="PF01960">
    <property type="entry name" value="ArgJ"/>
    <property type="match status" value="1"/>
</dbReference>
<feature type="chain" id="PRO_5023264213" description="Arginine biosynthesis bifunctional protein ArgJ alpha chain" evidence="10">
    <location>
        <begin position="1"/>
        <end position="194"/>
    </location>
</feature>
<evidence type="ECO:0000256" key="2">
    <source>
        <dbReference type="ARBA" id="ARBA00011475"/>
    </source>
</evidence>
<dbReference type="PANTHER" id="PTHR23100">
    <property type="entry name" value="ARGININE BIOSYNTHESIS BIFUNCTIONAL PROTEIN ARGJ"/>
    <property type="match status" value="1"/>
</dbReference>
<keyword evidence="7 10" id="KW-0511">Multifunctional enzyme</keyword>
<name>A0A1T4JN54_9FIRM</name>
<keyword evidence="5 10" id="KW-0808">Transferase</keyword>
<dbReference type="EMBL" id="FUWM01000003">
    <property type="protein sequence ID" value="SJZ31455.1"/>
    <property type="molecule type" value="Genomic_DNA"/>
</dbReference>
<dbReference type="SUPFAM" id="SSF56266">
    <property type="entry name" value="DmpA/ArgJ-like"/>
    <property type="match status" value="1"/>
</dbReference>
<comment type="pathway">
    <text evidence="10">Amino-acid biosynthesis; L-arginine biosynthesis; N(2)-acetyl-L-ornithine from L-glutamate: step 1/4.</text>
</comment>
<gene>
    <name evidence="10" type="primary">argJ</name>
    <name evidence="11" type="ORF">SAMN02745118_00226</name>
</gene>
<feature type="binding site" evidence="10">
    <location>
        <position position="158"/>
    </location>
    <ligand>
        <name>substrate</name>
    </ligand>
</feature>
<accession>A0A1T4JN54</accession>
<keyword evidence="12" id="KW-1185">Reference proteome</keyword>
<keyword evidence="4 10" id="KW-0028">Amino-acid biosynthesis</keyword>
<dbReference type="CDD" id="cd02152">
    <property type="entry name" value="OAT"/>
    <property type="match status" value="1"/>
</dbReference>
<feature type="active site" description="Nucleophile" evidence="10">
    <location>
        <position position="195"/>
    </location>
</feature>
<dbReference type="NCBIfam" id="NF003802">
    <property type="entry name" value="PRK05388.1"/>
    <property type="match status" value="1"/>
</dbReference>
<dbReference type="Gene3D" id="3.30.2330.10">
    <property type="entry name" value="arginine biosynthesis bifunctional protein suprefamily"/>
    <property type="match status" value="1"/>
</dbReference>
<feature type="binding site" evidence="10">
    <location>
        <position position="403"/>
    </location>
    <ligand>
        <name>substrate</name>
    </ligand>
</feature>
<dbReference type="InterPro" id="IPR016117">
    <property type="entry name" value="ArgJ-like_dom_sf"/>
</dbReference>
<dbReference type="HAMAP" id="MF_01106">
    <property type="entry name" value="ArgJ"/>
    <property type="match status" value="1"/>
</dbReference>
<evidence type="ECO:0000256" key="9">
    <source>
        <dbReference type="ARBA" id="ARBA00049439"/>
    </source>
</evidence>
<dbReference type="InterPro" id="IPR002813">
    <property type="entry name" value="Arg_biosynth_ArgJ"/>
</dbReference>
<keyword evidence="10" id="KW-0963">Cytoplasm</keyword>
<dbReference type="EC" id="2.3.1.1" evidence="10"/>
<dbReference type="GO" id="GO:0006592">
    <property type="term" value="P:ornithine biosynthetic process"/>
    <property type="evidence" value="ECO:0007669"/>
    <property type="project" value="TreeGrafter"/>
</dbReference>
<feature type="site" description="Cleavage; by autolysis" evidence="10">
    <location>
        <begin position="194"/>
        <end position="195"/>
    </location>
</feature>
<sequence length="408" mass="44258">MSEDLKKIQFKDISGGITSTPGFSGAGINCGIKKDDRDLALIYSESEARLAAVFTQNQVKAAPVFIGQKLRKNGKAQALIINSGNANACTGDEGFKNAERICELTGEKLGISSDLVFPASTGIIGQQLPMDAITTGINDISEQLHSAGGKRAVRAIMTTDTYPKEIAVSFEIDGKEVIIGGMAKGSGMIEPNMATMLGFLSTNLNISQPLLQEALSTAVNRTFNLITVDGDQSTNDTVAILANKTAENKLINTKDDNYYKFLNVLEEVTKYLAQQIVRDGEGATKFVEIEVINALTLSDAKLITRAIGNSQLVKTAIFGEDPNWGRIVAAAGYSGGQVELDRLDVEINGEKLLVNGQKNLIDEDKLRNLLAQDEIKIKLDLHLGQGRYKVWTCDLSYEYVKINAEYHT</sequence>
<keyword evidence="6 10" id="KW-0068">Autocatalytic cleavage</keyword>